<dbReference type="EMBL" id="JACRAF010000057">
    <property type="protein sequence ID" value="MBI4923555.1"/>
    <property type="molecule type" value="Genomic_DNA"/>
</dbReference>
<accession>A0A933NZP0</accession>
<feature type="chain" id="PRO_5036816359" evidence="1">
    <location>
        <begin position="32"/>
        <end position="226"/>
    </location>
</feature>
<feature type="domain" description="3-keto-alpha-glucoside-1,2-lyase/3-keto-2-hydroxy-glucal hydratase" evidence="2">
    <location>
        <begin position="38"/>
        <end position="221"/>
    </location>
</feature>
<dbReference type="GO" id="GO:0016787">
    <property type="term" value="F:hydrolase activity"/>
    <property type="evidence" value="ECO:0007669"/>
    <property type="project" value="InterPro"/>
</dbReference>
<dbReference type="Pfam" id="PF06439">
    <property type="entry name" value="3keto-disac_hyd"/>
    <property type="match status" value="1"/>
</dbReference>
<keyword evidence="1" id="KW-0732">Signal</keyword>
<feature type="signal peptide" evidence="1">
    <location>
        <begin position="1"/>
        <end position="31"/>
    </location>
</feature>
<comment type="caution">
    <text evidence="3">The sequence shown here is derived from an EMBL/GenBank/DDBJ whole genome shotgun (WGS) entry which is preliminary data.</text>
</comment>
<protein>
    <submittedName>
        <fullName evidence="3">DUF1080 domain-containing protein</fullName>
    </submittedName>
</protein>
<organism evidence="3 4">
    <name type="scientific">Devosia nanyangense</name>
    <dbReference type="NCBI Taxonomy" id="1228055"/>
    <lineage>
        <taxon>Bacteria</taxon>
        <taxon>Pseudomonadati</taxon>
        <taxon>Pseudomonadota</taxon>
        <taxon>Alphaproteobacteria</taxon>
        <taxon>Hyphomicrobiales</taxon>
        <taxon>Devosiaceae</taxon>
        <taxon>Devosia</taxon>
    </lineage>
</organism>
<evidence type="ECO:0000256" key="1">
    <source>
        <dbReference type="SAM" id="SignalP"/>
    </source>
</evidence>
<proteinExistence type="predicted"/>
<dbReference type="AlphaFoldDB" id="A0A933NZP0"/>
<dbReference type="Gene3D" id="2.60.120.560">
    <property type="entry name" value="Exo-inulinase, domain 1"/>
    <property type="match status" value="1"/>
</dbReference>
<gene>
    <name evidence="3" type="ORF">HY834_17585</name>
</gene>
<evidence type="ECO:0000259" key="2">
    <source>
        <dbReference type="Pfam" id="PF06439"/>
    </source>
</evidence>
<dbReference type="Proteomes" id="UP000782610">
    <property type="component" value="Unassembled WGS sequence"/>
</dbReference>
<evidence type="ECO:0000313" key="3">
    <source>
        <dbReference type="EMBL" id="MBI4923555.1"/>
    </source>
</evidence>
<sequence>MSALSSIERPFATRAAALAALLCLFAAPALAAEAARPLTEWRAYGGAGMPATWSIAGGIITHTPGGGDLISVETFADFEFAFDWQIAPGGNSGIMYRVDEQFGAPYQSGPEYQILDNAGHSDGKSPLTSAASCYGLYAPAADLTKPAGEWNSGKIVVVGAHVEHWLNGQKVLEYELGSPDWTARVAASTFAAWPAYGTLRSGHIDLQDHGAAVAYRNLTIRPLPGG</sequence>
<evidence type="ECO:0000313" key="4">
    <source>
        <dbReference type="Proteomes" id="UP000782610"/>
    </source>
</evidence>
<name>A0A933NZP0_9HYPH</name>
<reference evidence="3" key="1">
    <citation type="submission" date="2020-07" db="EMBL/GenBank/DDBJ databases">
        <title>Huge and variable diversity of episymbiotic CPR bacteria and DPANN archaea in groundwater ecosystems.</title>
        <authorList>
            <person name="He C.Y."/>
            <person name="Keren R."/>
            <person name="Whittaker M."/>
            <person name="Farag I.F."/>
            <person name="Doudna J."/>
            <person name="Cate J.H.D."/>
            <person name="Banfield J.F."/>
        </authorList>
    </citation>
    <scope>NUCLEOTIDE SEQUENCE</scope>
    <source>
        <strain evidence="3">NC_groundwater_1586_Pr3_B-0.1um_66_15</strain>
    </source>
</reference>
<dbReference type="InterPro" id="IPR010496">
    <property type="entry name" value="AL/BT2_dom"/>
</dbReference>